<sequence length="1311" mass="148618">MLLEGSELTKKDWESHLYDDFEHFRQHKGEFIHDYYVRFAILIIDMRNIKMTMSRLQLNSKFVNNMLPEWGRFVTTVKLNRGLRDSNYDQLYAYLKQHETHAKENKMMWERFSQPTVDPLALMTNFSNPQHYSQSSSTSSSTEIPQPLADNPYFNSIENLIENLSNTLALLTQSYKTFLPQTNNQLRTGQGMNPWGGGAARYGGAQIRVGNVTQGQARPADDCDAFDSDVDEAPTIQTMFMANLSSADPVTDEAGPSYDSDILSEVQDHDHYQDSFCAHHEEHAMHDSVQLDHVVDSHVDYTSDSNMILYDQPKPYYNELNKVAIGYKNPLCLIHAKQVQLALYNGHEIIKDNHAQAIVYNTKETLKITEITRKKMNDKMKDPECVTHKVNIAPHDYSKENFLATFTPQIQQTLEQIFWFNDLIKLKSKALKEQTTVSIPIKALTVKHDAIERKNLLIANDNLIAECLSKEVFSVATNSKLNVARFTKMHVANTIVEAHCLAIKAELANLRDKSHHDNQKELINHFSILEVKPKVLARGKYAIDVEPIVPRLRNNRDAHLDYLRHLKESVETILDIVEEAKVVIQTVLWYLDSGCSKHMTGDRSWLMNFMKKFIGTVRFENDHFGAIMGYKDYVIGNSVISRAEVVATAVFGALCYPTNESEDLGKLQPIADIRIFVGYAPSRKGIRPAPNFLMPGQISSSLVPNLVPATPYVPPINKELKILFLTMFDEYLEPPCANRPVHPAQAVQAPVNSASTPSSTTIDKDAPFPSISPSTSALQSHSLHQGIAAKLNYMEDHTVAPVDNISFVNVFAPKPYYEASSSGDIGSTKSTYVSQTLHHLNKWSKDHPLDNVINHASCHDTRRSTSRSAQFLGDQLVSWSSKKQKSDAISTTKAKYIAMSKHIDIRHHFIREQVEGGVVELYFVTTDYQLADIFTKALPRQWFEFIIPRLDIMADVNINAPAGQAPAMAPPVCTDDQILPRIRWGLYCFLNIPSIYIQQFWDTVWYVKSTGCYRCQLDEQWFELTKDTLRDALQITPVNHNQEFTSPPSTDALINLVNKLGYLKLVRNVSNVVTNDMFQSWRALTTIINLCLIGKTSGFERPRAHVLQIIWGIHTSGKKKATLIVILSIQFTKLIIHHLQRKHKFHPRPDSLLYLPNEEPVLGYLKFGAKGTKRKVFGMHIPGSLITTYIQKASYYQEYLANVAKPRRQKRTLKSMAELVAEDAPAKEPQVAAEDVDLQKALEESMKEVPGKGKAKVTKEQVSHDLLNLQNPKKKSPMDQYIFQRRTSIPIGSSGHDESSYVELGKSDSEE</sequence>
<feature type="compositionally biased region" description="Basic and acidic residues" evidence="1">
    <location>
        <begin position="1295"/>
        <end position="1311"/>
    </location>
</feature>
<name>A0A6L2LS92_TANCI</name>
<reference evidence="3" key="1">
    <citation type="journal article" date="2019" name="Sci. Rep.">
        <title>Draft genome of Tanacetum cinerariifolium, the natural source of mosquito coil.</title>
        <authorList>
            <person name="Yamashiro T."/>
            <person name="Shiraishi A."/>
            <person name="Satake H."/>
            <person name="Nakayama K."/>
        </authorList>
    </citation>
    <scope>NUCLEOTIDE SEQUENCE</scope>
</reference>
<dbReference type="CDD" id="cd09272">
    <property type="entry name" value="RNase_HI_RT_Ty1"/>
    <property type="match status" value="1"/>
</dbReference>
<dbReference type="Pfam" id="PF22936">
    <property type="entry name" value="Pol_BBD"/>
    <property type="match status" value="1"/>
</dbReference>
<feature type="compositionally biased region" description="Low complexity" evidence="1">
    <location>
        <begin position="133"/>
        <end position="142"/>
    </location>
</feature>
<feature type="region of interest" description="Disordered" evidence="1">
    <location>
        <begin position="128"/>
        <end position="147"/>
    </location>
</feature>
<dbReference type="PANTHER" id="PTHR11439">
    <property type="entry name" value="GAG-POL-RELATED RETROTRANSPOSON"/>
    <property type="match status" value="1"/>
</dbReference>
<feature type="region of interest" description="Disordered" evidence="1">
    <location>
        <begin position="1245"/>
        <end position="1311"/>
    </location>
</feature>
<accession>A0A6L2LS92</accession>
<dbReference type="PANTHER" id="PTHR11439:SF509">
    <property type="entry name" value="RNA-DIRECTED DNA POLYMERASE"/>
    <property type="match status" value="1"/>
</dbReference>
<protein>
    <submittedName>
        <fullName evidence="3">Integrase, catalytic region, zinc finger, CCHC-type, peptidase aspartic, catalytic</fullName>
    </submittedName>
</protein>
<dbReference type="InterPro" id="IPR054722">
    <property type="entry name" value="PolX-like_BBD"/>
</dbReference>
<evidence type="ECO:0000313" key="3">
    <source>
        <dbReference type="EMBL" id="GEU64693.1"/>
    </source>
</evidence>
<evidence type="ECO:0000256" key="1">
    <source>
        <dbReference type="SAM" id="MobiDB-lite"/>
    </source>
</evidence>
<comment type="caution">
    <text evidence="3">The sequence shown here is derived from an EMBL/GenBank/DDBJ whole genome shotgun (WGS) entry which is preliminary data.</text>
</comment>
<dbReference type="InterPro" id="IPR003903">
    <property type="entry name" value="UIM_dom"/>
</dbReference>
<gene>
    <name evidence="3" type="ORF">Tci_036671</name>
</gene>
<feature type="compositionally biased region" description="Basic and acidic residues" evidence="1">
    <location>
        <begin position="1245"/>
        <end position="1263"/>
    </location>
</feature>
<feature type="domain" description="Retrovirus-related Pol polyprotein from transposon TNT 1-94-like beta-barrel" evidence="2">
    <location>
        <begin position="589"/>
        <end position="630"/>
    </location>
</feature>
<evidence type="ECO:0000259" key="2">
    <source>
        <dbReference type="Pfam" id="PF22936"/>
    </source>
</evidence>
<organism evidence="3">
    <name type="scientific">Tanacetum cinerariifolium</name>
    <name type="common">Dalmatian daisy</name>
    <name type="synonym">Chrysanthemum cinerariifolium</name>
    <dbReference type="NCBI Taxonomy" id="118510"/>
    <lineage>
        <taxon>Eukaryota</taxon>
        <taxon>Viridiplantae</taxon>
        <taxon>Streptophyta</taxon>
        <taxon>Embryophyta</taxon>
        <taxon>Tracheophyta</taxon>
        <taxon>Spermatophyta</taxon>
        <taxon>Magnoliopsida</taxon>
        <taxon>eudicotyledons</taxon>
        <taxon>Gunneridae</taxon>
        <taxon>Pentapetalae</taxon>
        <taxon>asterids</taxon>
        <taxon>campanulids</taxon>
        <taxon>Asterales</taxon>
        <taxon>Asteraceae</taxon>
        <taxon>Asteroideae</taxon>
        <taxon>Anthemideae</taxon>
        <taxon>Anthemidinae</taxon>
        <taxon>Tanacetum</taxon>
    </lineage>
</organism>
<dbReference type="EMBL" id="BKCJ010005066">
    <property type="protein sequence ID" value="GEU64693.1"/>
    <property type="molecule type" value="Genomic_DNA"/>
</dbReference>
<proteinExistence type="predicted"/>
<dbReference type="PROSITE" id="PS50330">
    <property type="entry name" value="UIM"/>
    <property type="match status" value="1"/>
</dbReference>